<dbReference type="PROSITE" id="PS00141">
    <property type="entry name" value="ASP_PROTEASE"/>
    <property type="match status" value="2"/>
</dbReference>
<keyword evidence="2 7" id="KW-0645">Protease</keyword>
<dbReference type="EMBL" id="CENE01000013">
    <property type="protein sequence ID" value="CEQ41354.1"/>
    <property type="molecule type" value="Genomic_DNA"/>
</dbReference>
<keyword evidence="12" id="KW-1185">Reference proteome</keyword>
<evidence type="ECO:0000313" key="11">
    <source>
        <dbReference type="EMBL" id="CEQ41354.1"/>
    </source>
</evidence>
<evidence type="ECO:0000256" key="6">
    <source>
        <dbReference type="PIRSR" id="PIRSR601461-2"/>
    </source>
</evidence>
<dbReference type="AlphaFoldDB" id="A0A0D6EN01"/>
<feature type="region of interest" description="Disordered" evidence="8">
    <location>
        <begin position="473"/>
        <end position="508"/>
    </location>
</feature>
<proteinExistence type="inferred from homology"/>
<keyword evidence="3 7" id="KW-0064">Aspartyl protease</keyword>
<name>A0A0D6EN01_SPOSA</name>
<evidence type="ECO:0000256" key="7">
    <source>
        <dbReference type="RuleBase" id="RU000454"/>
    </source>
</evidence>
<dbReference type="InterPro" id="IPR034164">
    <property type="entry name" value="Pepsin-like_dom"/>
</dbReference>
<evidence type="ECO:0000256" key="8">
    <source>
        <dbReference type="SAM" id="MobiDB-lite"/>
    </source>
</evidence>
<dbReference type="InterPro" id="IPR001969">
    <property type="entry name" value="Aspartic_peptidase_AS"/>
</dbReference>
<reference evidence="12" key="1">
    <citation type="submission" date="2015-02" db="EMBL/GenBank/DDBJ databases">
        <authorList>
            <person name="Gon?alves P."/>
        </authorList>
    </citation>
    <scope>NUCLEOTIDE SEQUENCE [LARGE SCALE GENOMIC DNA]</scope>
</reference>
<keyword evidence="6" id="KW-1015">Disulfide bond</keyword>
<feature type="domain" description="Peptidase A1" evidence="10">
    <location>
        <begin position="146"/>
        <end position="467"/>
    </location>
</feature>
<dbReference type="SUPFAM" id="SSF50630">
    <property type="entry name" value="Acid proteases"/>
    <property type="match status" value="1"/>
</dbReference>
<evidence type="ECO:0000256" key="3">
    <source>
        <dbReference type="ARBA" id="ARBA00022750"/>
    </source>
</evidence>
<evidence type="ECO:0000256" key="5">
    <source>
        <dbReference type="PIRSR" id="PIRSR601461-1"/>
    </source>
</evidence>
<feature type="chain" id="PRO_5002303423" evidence="9">
    <location>
        <begin position="30"/>
        <end position="638"/>
    </location>
</feature>
<feature type="active site" evidence="5">
    <location>
        <position position="164"/>
    </location>
</feature>
<dbReference type="CDD" id="cd05471">
    <property type="entry name" value="pepsin_like"/>
    <property type="match status" value="1"/>
</dbReference>
<comment type="similarity">
    <text evidence="1 7">Belongs to the peptidase A1 family.</text>
</comment>
<dbReference type="Pfam" id="PF00026">
    <property type="entry name" value="Asp"/>
    <property type="match status" value="1"/>
</dbReference>
<evidence type="ECO:0000256" key="1">
    <source>
        <dbReference type="ARBA" id="ARBA00007447"/>
    </source>
</evidence>
<dbReference type="PANTHER" id="PTHR47966:SF51">
    <property type="entry name" value="BETA-SITE APP-CLEAVING ENZYME, ISOFORM A-RELATED"/>
    <property type="match status" value="1"/>
</dbReference>
<dbReference type="PROSITE" id="PS51767">
    <property type="entry name" value="PEPTIDASE_A1"/>
    <property type="match status" value="1"/>
</dbReference>
<evidence type="ECO:0000313" key="12">
    <source>
        <dbReference type="Proteomes" id="UP000243876"/>
    </source>
</evidence>
<dbReference type="FunFam" id="2.40.70.10:FF:000115">
    <property type="entry name" value="Lysosomal aspartic protease"/>
    <property type="match status" value="1"/>
</dbReference>
<evidence type="ECO:0000259" key="10">
    <source>
        <dbReference type="PROSITE" id="PS51767"/>
    </source>
</evidence>
<feature type="signal peptide" evidence="9">
    <location>
        <begin position="1"/>
        <end position="29"/>
    </location>
</feature>
<sequence>MHSSASPSSSAAFATLALYLLASSTGVDAQVHHQGGRVHRFRQAKRMLDVADIAGVVNHDFLANDFARVSRKYSKNNINFKANHVVVDANSTNARLAKRREDVFERAREMERSALAKREEPELEKRASSGSVDLTDYFSGGSDASYYGPIGIGTPAQSFDVIFDTGSADLWIPSSNASGSHNKFSTAASSTIETSTAEWDIAYGTGSSSGFLARDVVTIGSTTVSQQIFALANTVASVIEALPADGIMGMAFSTIASSGAPTYFENLITNNAVSNPYFGVYLQRARDLTSKSTGTVGGGELCIGCMDSSKYTGSINYVPVGDRGYWSVPSDGIAINGAIVSGTSMTAAAIDTGTTLIYVPTKVAAALYASIGGTQVGNSGEYHVPCVSTFGSIALSFGGVQYEVPLADVFLGYASSSSTSECILGIFGADTYGPDGEDVAIVGDLFLKAVYTVYTYSQNGVPAVGFAVSSTSDTTSSSSSSSSSASSISSSASSSNSTSSVSSSSGKSAVSAGGYTVTGVAQVTTIPVAAASQYSAPSPSAAFGASGKSSSTGAGENVVGQPAAAASTAAAGVSSGASSAPNGAVTVTSTSAATAAQESADSATISSSSSTSGASRPHSLASVVAALLVSGLATLFLA</sequence>
<gene>
    <name evidence="11" type="primary">SPOSA6832_03055</name>
</gene>
<feature type="active site" evidence="5">
    <location>
        <position position="351"/>
    </location>
</feature>
<protein>
    <submittedName>
        <fullName evidence="11">SPOSA6832_03055-mRNA-1:cds</fullName>
    </submittedName>
</protein>
<dbReference type="InterPro" id="IPR021109">
    <property type="entry name" value="Peptidase_aspartic_dom_sf"/>
</dbReference>
<organism evidence="11 12">
    <name type="scientific">Sporidiobolus salmonicolor</name>
    <name type="common">Yeast-like fungus</name>
    <name type="synonym">Sporobolomyces salmonicolor</name>
    <dbReference type="NCBI Taxonomy" id="5005"/>
    <lineage>
        <taxon>Eukaryota</taxon>
        <taxon>Fungi</taxon>
        <taxon>Dikarya</taxon>
        <taxon>Basidiomycota</taxon>
        <taxon>Pucciniomycotina</taxon>
        <taxon>Microbotryomycetes</taxon>
        <taxon>Sporidiobolales</taxon>
        <taxon>Sporidiobolaceae</taxon>
        <taxon>Sporobolomyces</taxon>
    </lineage>
</organism>
<dbReference type="Proteomes" id="UP000243876">
    <property type="component" value="Unassembled WGS sequence"/>
</dbReference>
<evidence type="ECO:0000256" key="9">
    <source>
        <dbReference type="SAM" id="SignalP"/>
    </source>
</evidence>
<dbReference type="PRINTS" id="PR00792">
    <property type="entry name" value="PEPSIN"/>
</dbReference>
<dbReference type="InterPro" id="IPR001461">
    <property type="entry name" value="Aspartic_peptidase_A1"/>
</dbReference>
<feature type="region of interest" description="Disordered" evidence="8">
    <location>
        <begin position="596"/>
        <end position="616"/>
    </location>
</feature>
<dbReference type="InterPro" id="IPR033121">
    <property type="entry name" value="PEPTIDASE_A1"/>
</dbReference>
<evidence type="ECO:0000256" key="2">
    <source>
        <dbReference type="ARBA" id="ARBA00022670"/>
    </source>
</evidence>
<keyword evidence="9" id="KW-0732">Signal</keyword>
<accession>A0A0D6EN01</accession>
<dbReference type="PANTHER" id="PTHR47966">
    <property type="entry name" value="BETA-SITE APP-CLEAVING ENZYME, ISOFORM A-RELATED"/>
    <property type="match status" value="1"/>
</dbReference>
<evidence type="ECO:0000256" key="4">
    <source>
        <dbReference type="ARBA" id="ARBA00022801"/>
    </source>
</evidence>
<dbReference type="Gene3D" id="2.40.70.10">
    <property type="entry name" value="Acid Proteases"/>
    <property type="match status" value="2"/>
</dbReference>
<dbReference type="OrthoDB" id="2747330at2759"/>
<feature type="non-terminal residue" evidence="11">
    <location>
        <position position="1"/>
    </location>
</feature>
<feature type="disulfide bond" evidence="6">
    <location>
        <begin position="386"/>
        <end position="422"/>
    </location>
</feature>
<dbReference type="GO" id="GO:0006508">
    <property type="term" value="P:proteolysis"/>
    <property type="evidence" value="ECO:0007669"/>
    <property type="project" value="UniProtKB-KW"/>
</dbReference>
<dbReference type="GO" id="GO:0004190">
    <property type="term" value="F:aspartic-type endopeptidase activity"/>
    <property type="evidence" value="ECO:0007669"/>
    <property type="project" value="UniProtKB-KW"/>
</dbReference>
<keyword evidence="4 7" id="KW-0378">Hydrolase</keyword>